<evidence type="ECO:0000313" key="1">
    <source>
        <dbReference type="EMBL" id="KAK9861200.1"/>
    </source>
</evidence>
<evidence type="ECO:0008006" key="3">
    <source>
        <dbReference type="Google" id="ProtNLM"/>
    </source>
</evidence>
<dbReference type="AlphaFoldDB" id="A0AAW1SXM2"/>
<comment type="caution">
    <text evidence="1">The sequence shown here is derived from an EMBL/GenBank/DDBJ whole genome shotgun (WGS) entry which is preliminary data.</text>
</comment>
<dbReference type="Proteomes" id="UP001485043">
    <property type="component" value="Unassembled WGS sequence"/>
</dbReference>
<evidence type="ECO:0000313" key="2">
    <source>
        <dbReference type="Proteomes" id="UP001485043"/>
    </source>
</evidence>
<protein>
    <recommendedName>
        <fullName evidence="3">FkbM family methyltransferase</fullName>
    </recommendedName>
</protein>
<accession>A0AAW1SXM2</accession>
<dbReference type="EMBL" id="JALJOV010000797">
    <property type="protein sequence ID" value="KAK9861200.1"/>
    <property type="molecule type" value="Genomic_DNA"/>
</dbReference>
<sequence>MAISTWKEAFSADSARGKASRKIQNVKQQHVGASMPMWLPSWWAVDLDNWQEIPAPVTNASEQYYGQDEEDRYLMDYFFSGKQHGTYLEMGGYNGLTFTNTLHAHRAYGWRGMLIEPSPEMFWQMV</sequence>
<name>A0AAW1SXM2_9CHLO</name>
<reference evidence="1 2" key="1">
    <citation type="journal article" date="2024" name="Nat. Commun.">
        <title>Phylogenomics reveals the evolutionary origins of lichenization in chlorophyte algae.</title>
        <authorList>
            <person name="Puginier C."/>
            <person name="Libourel C."/>
            <person name="Otte J."/>
            <person name="Skaloud P."/>
            <person name="Haon M."/>
            <person name="Grisel S."/>
            <person name="Petersen M."/>
            <person name="Berrin J.G."/>
            <person name="Delaux P.M."/>
            <person name="Dal Grande F."/>
            <person name="Keller J."/>
        </authorList>
    </citation>
    <scope>NUCLEOTIDE SEQUENCE [LARGE SCALE GENOMIC DNA]</scope>
    <source>
        <strain evidence="1 2">SAG 2523</strain>
    </source>
</reference>
<gene>
    <name evidence="1" type="ORF">WJX84_003408</name>
</gene>
<proteinExistence type="predicted"/>
<keyword evidence="2" id="KW-1185">Reference proteome</keyword>
<feature type="non-terminal residue" evidence="1">
    <location>
        <position position="126"/>
    </location>
</feature>
<organism evidence="1 2">
    <name type="scientific">Apatococcus fuscideae</name>
    <dbReference type="NCBI Taxonomy" id="2026836"/>
    <lineage>
        <taxon>Eukaryota</taxon>
        <taxon>Viridiplantae</taxon>
        <taxon>Chlorophyta</taxon>
        <taxon>core chlorophytes</taxon>
        <taxon>Trebouxiophyceae</taxon>
        <taxon>Chlorellales</taxon>
        <taxon>Chlorellaceae</taxon>
        <taxon>Apatococcus</taxon>
    </lineage>
</organism>